<dbReference type="SMART" id="SM00065">
    <property type="entry name" value="GAF"/>
    <property type="match status" value="1"/>
</dbReference>
<dbReference type="InterPro" id="IPR003018">
    <property type="entry name" value="GAF"/>
</dbReference>
<evidence type="ECO:0000256" key="3">
    <source>
        <dbReference type="SAM" id="Phobius"/>
    </source>
</evidence>
<keyword evidence="3" id="KW-1133">Transmembrane helix</keyword>
<keyword evidence="3" id="KW-0812">Transmembrane</keyword>
<gene>
    <name evidence="5" type="ORF">U27_04915</name>
</gene>
<dbReference type="PANTHER" id="PTHR32089">
    <property type="entry name" value="METHYL-ACCEPTING CHEMOTAXIS PROTEIN MCPB"/>
    <property type="match status" value="1"/>
</dbReference>
<sequence>MLKKLTISHKQMIVSSILGLGILFIVSYLGYSNARRSMQAEVLNKLIAIRAIKKTQIQEFFQENFRDIQTLTQSADIFTLFQQLANYHQQTNPGPAEPFDISTPEYQQITEEYGDAMDRYIQMHDYHDIYLLCSAHGHVMYSFAKKQDLGVNLSSGTYKESPLAQLWRTVVTTQEIAMQDFALYAPNTGEPTAFLGGPIHTKTNELIGVLAVQISVKEINNIMQQRDGLGKTGEVYLVGPDFLMRSDSFLDPINHTVMASFLAPETGKIKSDIVQSALTGTAGTKLSKDYRNIWILSAYTFVDIVGIRWALLVDIDRDEAFQDVYRLRRTFVLWGAGLFGAVILGAILFARSMTRPLMGAVKIANQISQGDLQHSFSIRSEDEIGQLLRAMQTMAAYIQEAAEVANKISQKNLQAEVHPKSDHDVLNQSLLRMVATLRALREENNAAMAEVEQRNRVMEQQNWLKDGMSQLSNELAGETSLHRVCQKAISFTARYVNAGQGCVYVYDAAQECLKLYGTFAFIERDDLSNTYKFGEGIIGQVALEQKPILLKYVAPGEHQIVSGTGAETPLNIYTLPLIYENELYGVLELASFEPFDQKKQDFLQETNHIIATALFSTAQRERGQELLQLAQEATKEAEQAKMQAEQRAEDARKANVRLEEQQQQLQQQNEEFQQLNAQLEEQREQLEQQREELRQQKEELLRTRAKQ</sequence>
<dbReference type="InterPro" id="IPR003660">
    <property type="entry name" value="HAMP_dom"/>
</dbReference>
<organism evidence="5">
    <name type="scientific">Vecturithrix granuli</name>
    <dbReference type="NCBI Taxonomy" id="1499967"/>
    <lineage>
        <taxon>Bacteria</taxon>
        <taxon>Candidatus Moduliflexota</taxon>
        <taxon>Candidatus Vecturitrichia</taxon>
        <taxon>Candidatus Vecturitrichales</taxon>
        <taxon>Candidatus Vecturitrichaceae</taxon>
        <taxon>Candidatus Vecturithrix</taxon>
    </lineage>
</organism>
<name>A0A081C038_VECG1</name>
<dbReference type="Gene3D" id="3.30.450.20">
    <property type="entry name" value="PAS domain"/>
    <property type="match status" value="1"/>
</dbReference>
<feature type="region of interest" description="Disordered" evidence="2">
    <location>
        <begin position="637"/>
        <end position="693"/>
    </location>
</feature>
<dbReference type="GO" id="GO:0007165">
    <property type="term" value="P:signal transduction"/>
    <property type="evidence" value="ECO:0007669"/>
    <property type="project" value="InterPro"/>
</dbReference>
<dbReference type="Gene3D" id="1.10.8.500">
    <property type="entry name" value="HAMP domain in histidine kinase"/>
    <property type="match status" value="1"/>
</dbReference>
<dbReference type="AlphaFoldDB" id="A0A081C038"/>
<keyword evidence="3" id="KW-0472">Membrane</keyword>
<feature type="coiled-coil region" evidence="1">
    <location>
        <begin position="430"/>
        <end position="461"/>
    </location>
</feature>
<evidence type="ECO:0000259" key="4">
    <source>
        <dbReference type="PROSITE" id="PS50885"/>
    </source>
</evidence>
<feature type="domain" description="HAMP" evidence="4">
    <location>
        <begin position="351"/>
        <end position="403"/>
    </location>
</feature>
<dbReference type="eggNOG" id="COG0840">
    <property type="taxonomic scope" value="Bacteria"/>
</dbReference>
<dbReference type="HOGENOM" id="CLU_390127_0_0_0"/>
<dbReference type="SUPFAM" id="SSF158472">
    <property type="entry name" value="HAMP domain-like"/>
    <property type="match status" value="1"/>
</dbReference>
<dbReference type="Pfam" id="PF13185">
    <property type="entry name" value="GAF_2"/>
    <property type="match status" value="1"/>
</dbReference>
<dbReference type="SMART" id="SM00304">
    <property type="entry name" value="HAMP"/>
    <property type="match status" value="1"/>
</dbReference>
<dbReference type="Gene3D" id="3.30.450.40">
    <property type="match status" value="1"/>
</dbReference>
<accession>A0A081C038</accession>
<evidence type="ECO:0000256" key="1">
    <source>
        <dbReference type="SAM" id="Coils"/>
    </source>
</evidence>
<reference evidence="5" key="1">
    <citation type="journal article" date="2015" name="PeerJ">
        <title>First genomic representation of candidate bacterial phylum KSB3 points to enhanced environmental sensing as a trigger of wastewater bulking.</title>
        <authorList>
            <person name="Sekiguchi Y."/>
            <person name="Ohashi A."/>
            <person name="Parks D.H."/>
            <person name="Yamauchi T."/>
            <person name="Tyson G.W."/>
            <person name="Hugenholtz P."/>
        </authorList>
    </citation>
    <scope>NUCLEOTIDE SEQUENCE [LARGE SCALE GENOMIC DNA]</scope>
</reference>
<keyword evidence="6" id="KW-1185">Reference proteome</keyword>
<dbReference type="InterPro" id="IPR029016">
    <property type="entry name" value="GAF-like_dom_sf"/>
</dbReference>
<protein>
    <submittedName>
        <fullName evidence="5">Chemotaxis sensory transducer</fullName>
    </submittedName>
</protein>
<feature type="compositionally biased region" description="Basic and acidic residues" evidence="2">
    <location>
        <begin position="680"/>
        <end position="693"/>
    </location>
</feature>
<dbReference type="EMBL" id="DF820466">
    <property type="protein sequence ID" value="GAK57943.1"/>
    <property type="molecule type" value="Genomic_DNA"/>
</dbReference>
<proteinExistence type="predicted"/>
<dbReference type="CDD" id="cd06225">
    <property type="entry name" value="HAMP"/>
    <property type="match status" value="1"/>
</dbReference>
<feature type="compositionally biased region" description="Basic and acidic residues" evidence="2">
    <location>
        <begin position="637"/>
        <end position="660"/>
    </location>
</feature>
<dbReference type="PANTHER" id="PTHR32089:SF112">
    <property type="entry name" value="LYSOZYME-LIKE PROTEIN-RELATED"/>
    <property type="match status" value="1"/>
</dbReference>
<dbReference type="Pfam" id="PF00672">
    <property type="entry name" value="HAMP"/>
    <property type="match status" value="1"/>
</dbReference>
<evidence type="ECO:0000256" key="2">
    <source>
        <dbReference type="SAM" id="MobiDB-lite"/>
    </source>
</evidence>
<evidence type="ECO:0000313" key="6">
    <source>
        <dbReference type="Proteomes" id="UP000030661"/>
    </source>
</evidence>
<feature type="transmembrane region" description="Helical" evidence="3">
    <location>
        <begin position="293"/>
        <end position="311"/>
    </location>
</feature>
<dbReference type="PROSITE" id="PS50885">
    <property type="entry name" value="HAMP"/>
    <property type="match status" value="1"/>
</dbReference>
<dbReference type="Proteomes" id="UP000030661">
    <property type="component" value="Unassembled WGS sequence"/>
</dbReference>
<keyword evidence="1" id="KW-0175">Coiled coil</keyword>
<dbReference type="SUPFAM" id="SSF55781">
    <property type="entry name" value="GAF domain-like"/>
    <property type="match status" value="1"/>
</dbReference>
<feature type="compositionally biased region" description="Low complexity" evidence="2">
    <location>
        <begin position="661"/>
        <end position="679"/>
    </location>
</feature>
<feature type="transmembrane region" description="Helical" evidence="3">
    <location>
        <begin position="12"/>
        <end position="31"/>
    </location>
</feature>
<dbReference type="STRING" id="1499967.U27_04915"/>
<dbReference type="GO" id="GO:0016020">
    <property type="term" value="C:membrane"/>
    <property type="evidence" value="ECO:0007669"/>
    <property type="project" value="InterPro"/>
</dbReference>
<dbReference type="eggNOG" id="COG2203">
    <property type="taxonomic scope" value="Bacteria"/>
</dbReference>
<evidence type="ECO:0000313" key="5">
    <source>
        <dbReference type="EMBL" id="GAK57943.1"/>
    </source>
</evidence>
<feature type="transmembrane region" description="Helical" evidence="3">
    <location>
        <begin position="331"/>
        <end position="350"/>
    </location>
</feature>